<dbReference type="STRING" id="2309.CF15_07035"/>
<evidence type="ECO:0000256" key="1">
    <source>
        <dbReference type="SAM" id="Phobius"/>
    </source>
</evidence>
<feature type="transmembrane region" description="Helical" evidence="1">
    <location>
        <begin position="358"/>
        <end position="376"/>
    </location>
</feature>
<dbReference type="PANTHER" id="PTHR35894:SF1">
    <property type="entry name" value="PHOSPHORIBULOKINASE _ URIDINE KINASE FAMILY"/>
    <property type="match status" value="1"/>
</dbReference>
<protein>
    <recommendedName>
        <fullName evidence="2">AAA+ ATPase domain-containing protein</fullName>
    </recommendedName>
</protein>
<feature type="transmembrane region" description="Helical" evidence="1">
    <location>
        <begin position="330"/>
        <end position="352"/>
    </location>
</feature>
<gene>
    <name evidence="3" type="ORF">CF15_07035</name>
</gene>
<dbReference type="GO" id="GO:0016887">
    <property type="term" value="F:ATP hydrolysis activity"/>
    <property type="evidence" value="ECO:0007669"/>
    <property type="project" value="InterPro"/>
</dbReference>
<dbReference type="InterPro" id="IPR003593">
    <property type="entry name" value="AAA+_ATPase"/>
</dbReference>
<dbReference type="InterPro" id="IPR049945">
    <property type="entry name" value="AAA_22"/>
</dbReference>
<feature type="domain" description="AAA+ ATPase" evidence="2">
    <location>
        <begin position="65"/>
        <end position="210"/>
    </location>
</feature>
<evidence type="ECO:0000259" key="2">
    <source>
        <dbReference type="SMART" id="SM00382"/>
    </source>
</evidence>
<dbReference type="EMBL" id="LNTB01000001">
    <property type="protein sequence ID" value="KSW12469.1"/>
    <property type="molecule type" value="Genomic_DNA"/>
</dbReference>
<dbReference type="SMART" id="SM00382">
    <property type="entry name" value="AAA"/>
    <property type="match status" value="1"/>
</dbReference>
<dbReference type="PANTHER" id="PTHR35894">
    <property type="entry name" value="GENERAL SECRETION PATHWAY PROTEIN A-RELATED"/>
    <property type="match status" value="1"/>
</dbReference>
<organism evidence="3 4">
    <name type="scientific">Pyrodictium occultum</name>
    <dbReference type="NCBI Taxonomy" id="2309"/>
    <lineage>
        <taxon>Archaea</taxon>
        <taxon>Thermoproteota</taxon>
        <taxon>Thermoprotei</taxon>
        <taxon>Desulfurococcales</taxon>
        <taxon>Pyrodictiaceae</taxon>
        <taxon>Pyrodictium</taxon>
    </lineage>
</organism>
<dbReference type="InterPro" id="IPR052026">
    <property type="entry name" value="ExeA_AAA_ATPase_DNA-bind"/>
</dbReference>
<proteinExistence type="predicted"/>
<evidence type="ECO:0000313" key="4">
    <source>
        <dbReference type="Proteomes" id="UP000053352"/>
    </source>
</evidence>
<name>A0A0V8RWQ0_PYROC</name>
<comment type="caution">
    <text evidence="3">The sequence shown here is derived from an EMBL/GenBank/DDBJ whole genome shotgun (WGS) entry which is preliminary data.</text>
</comment>
<dbReference type="Gene3D" id="3.40.50.300">
    <property type="entry name" value="P-loop containing nucleotide triphosphate hydrolases"/>
    <property type="match status" value="1"/>
</dbReference>
<dbReference type="CDD" id="cd00009">
    <property type="entry name" value="AAA"/>
    <property type="match status" value="1"/>
</dbReference>
<reference evidence="3 4" key="1">
    <citation type="submission" date="2015-11" db="EMBL/GenBank/DDBJ databases">
        <title>Genome sequence of Pyrodictium occultum PL-19, a marine hyperthermophilic archaeon isolated from Volcano, Italy.</title>
        <authorList>
            <person name="Utturkar S."/>
            <person name="Huber H."/>
            <person name="Leptihn S."/>
            <person name="Brown S."/>
            <person name="Stetter K.O."/>
            <person name="Podar M."/>
        </authorList>
    </citation>
    <scope>NUCLEOTIDE SEQUENCE [LARGE SCALE GENOMIC DNA]</scope>
    <source>
        <strain evidence="3 4">PL-19</strain>
    </source>
</reference>
<keyword evidence="1" id="KW-0812">Transmembrane</keyword>
<accession>A0A0V8RWQ0</accession>
<dbReference type="SUPFAM" id="SSF52540">
    <property type="entry name" value="P-loop containing nucleoside triphosphate hydrolases"/>
    <property type="match status" value="1"/>
</dbReference>
<dbReference type="Pfam" id="PF13401">
    <property type="entry name" value="AAA_22"/>
    <property type="match status" value="1"/>
</dbReference>
<evidence type="ECO:0000313" key="3">
    <source>
        <dbReference type="EMBL" id="KSW12469.1"/>
    </source>
</evidence>
<dbReference type="InterPro" id="IPR027417">
    <property type="entry name" value="P-loop_NTPase"/>
</dbReference>
<dbReference type="AlphaFoldDB" id="A0A0V8RWQ0"/>
<sequence length="382" mass="41900">MYSMRLRLPRRARVRRELRLADVWLMERWPVETLDASKMTDPPFADIGGAGSVLESLVDQAVSGRGGIYVVVGGPGSGKTTLLKTLHSRLRRGGVYSVYVNASGRSLDDLVAGLCTILGCTEPSLDSLREKLRERAAEKGAMALLVDDIDRMAGGNIDDVIKLLTTLTSAQRELGRSLLIVFSMARDTLARLSLDPLTRGLIKSYMEVIDMDEHLVKSPSDLARLIYAHFQRVRPRSLSKKAAATLSRYPLHPIRDQSVINVLYDVIGDDTPRVYLEKLDELLRIAASSRSRLVSVSHANVLARRILQARRGAIPLTQIRAVILRRYVNGLLAGGLVVLGTMAVTLSMINLVPPGLKLPYIVVGLVLMLVGVLVHMKSVSAP</sequence>
<keyword evidence="4" id="KW-1185">Reference proteome</keyword>
<dbReference type="Proteomes" id="UP000053352">
    <property type="component" value="Unassembled WGS sequence"/>
</dbReference>
<keyword evidence="1" id="KW-1133">Transmembrane helix</keyword>
<keyword evidence="1" id="KW-0472">Membrane</keyword>